<dbReference type="PANTHER" id="PTHR43449:SF1">
    <property type="entry name" value="POLYMERASE BETA NUCLEOTIDYLTRANSFERASE DOMAIN-CONTAINING PROTEIN"/>
    <property type="match status" value="1"/>
</dbReference>
<sequence>MRVLDLESIRIKLAEITKQIVAEYNPEKIILFGSFAWGDPNENSDIDLLIVKNTEKGKLERMREVRDLVNTDFAVDILVYTPEEIIRSISEYKNLFIEDILRHGKVIYSKPGNAFNIALPKRQLNILH</sequence>
<dbReference type="InterPro" id="IPR043519">
    <property type="entry name" value="NT_sf"/>
</dbReference>
<protein>
    <recommendedName>
        <fullName evidence="1">Polymerase beta nucleotidyltransferase domain-containing protein</fullName>
    </recommendedName>
</protein>
<gene>
    <name evidence="2" type="ORF">A2358_03545</name>
</gene>
<dbReference type="InterPro" id="IPR041633">
    <property type="entry name" value="Polbeta"/>
</dbReference>
<organism evidence="2 3">
    <name type="scientific">Candidatus Staskawiczbacteria bacterium RIFOXYB1_FULL_37_44</name>
    <dbReference type="NCBI Taxonomy" id="1802223"/>
    <lineage>
        <taxon>Bacteria</taxon>
        <taxon>Candidatus Staskawicziibacteriota</taxon>
    </lineage>
</organism>
<dbReference type="EMBL" id="MHPJ01000018">
    <property type="protein sequence ID" value="OGZ78550.1"/>
    <property type="molecule type" value="Genomic_DNA"/>
</dbReference>
<accession>A0A1G2IW68</accession>
<dbReference type="PANTHER" id="PTHR43449">
    <property type="entry name" value="NUCLEOTIDYLTRANSFERASE"/>
    <property type="match status" value="1"/>
</dbReference>
<dbReference type="Pfam" id="PF18765">
    <property type="entry name" value="Polbeta"/>
    <property type="match status" value="1"/>
</dbReference>
<dbReference type="SUPFAM" id="SSF81301">
    <property type="entry name" value="Nucleotidyltransferase"/>
    <property type="match status" value="1"/>
</dbReference>
<name>A0A1G2IW68_9BACT</name>
<proteinExistence type="predicted"/>
<dbReference type="CDD" id="cd05403">
    <property type="entry name" value="NT_KNTase_like"/>
    <property type="match status" value="1"/>
</dbReference>
<dbReference type="AlphaFoldDB" id="A0A1G2IW68"/>
<evidence type="ECO:0000313" key="2">
    <source>
        <dbReference type="EMBL" id="OGZ78550.1"/>
    </source>
</evidence>
<dbReference type="Gene3D" id="3.30.460.10">
    <property type="entry name" value="Beta Polymerase, domain 2"/>
    <property type="match status" value="1"/>
</dbReference>
<comment type="caution">
    <text evidence="2">The sequence shown here is derived from an EMBL/GenBank/DDBJ whole genome shotgun (WGS) entry which is preliminary data.</text>
</comment>
<evidence type="ECO:0000313" key="3">
    <source>
        <dbReference type="Proteomes" id="UP000178650"/>
    </source>
</evidence>
<dbReference type="Proteomes" id="UP000178650">
    <property type="component" value="Unassembled WGS sequence"/>
</dbReference>
<evidence type="ECO:0000259" key="1">
    <source>
        <dbReference type="Pfam" id="PF18765"/>
    </source>
</evidence>
<dbReference type="STRING" id="1802223.A2358_03545"/>
<feature type="domain" description="Polymerase beta nucleotidyltransferase" evidence="1">
    <location>
        <begin position="18"/>
        <end position="110"/>
    </location>
</feature>
<reference evidence="2 3" key="1">
    <citation type="journal article" date="2016" name="Nat. Commun.">
        <title>Thousands of microbial genomes shed light on interconnected biogeochemical processes in an aquifer system.</title>
        <authorList>
            <person name="Anantharaman K."/>
            <person name="Brown C.T."/>
            <person name="Hug L.A."/>
            <person name="Sharon I."/>
            <person name="Castelle C.J."/>
            <person name="Probst A.J."/>
            <person name="Thomas B.C."/>
            <person name="Singh A."/>
            <person name="Wilkins M.J."/>
            <person name="Karaoz U."/>
            <person name="Brodie E.L."/>
            <person name="Williams K.H."/>
            <person name="Hubbard S.S."/>
            <person name="Banfield J.F."/>
        </authorList>
    </citation>
    <scope>NUCLEOTIDE SEQUENCE [LARGE SCALE GENOMIC DNA]</scope>
</reference>